<evidence type="ECO:0000256" key="3">
    <source>
        <dbReference type="ARBA" id="ARBA00022989"/>
    </source>
</evidence>
<evidence type="ECO:0000313" key="8">
    <source>
        <dbReference type="Proteomes" id="UP000758155"/>
    </source>
</evidence>
<dbReference type="PANTHER" id="PTHR35042">
    <property type="entry name" value="ANTHRONE OXYGENASE ENCC"/>
    <property type="match status" value="1"/>
</dbReference>
<feature type="transmembrane region" description="Helical" evidence="6">
    <location>
        <begin position="96"/>
        <end position="116"/>
    </location>
</feature>
<comment type="similarity">
    <text evidence="5">Belongs to the anthrone oxygenase family.</text>
</comment>
<keyword evidence="2 6" id="KW-0812">Transmembrane</keyword>
<evidence type="ECO:0000256" key="5">
    <source>
        <dbReference type="ARBA" id="ARBA00034313"/>
    </source>
</evidence>
<dbReference type="GO" id="GO:0016020">
    <property type="term" value="C:membrane"/>
    <property type="evidence" value="ECO:0007669"/>
    <property type="project" value="UniProtKB-SubCell"/>
</dbReference>
<reference evidence="7" key="1">
    <citation type="submission" date="2019-04" db="EMBL/GenBank/DDBJ databases">
        <title>Sequencing of skin fungus with MAO and IRED activity.</title>
        <authorList>
            <person name="Marsaioli A.J."/>
            <person name="Bonatto J.M.C."/>
            <person name="Reis Junior O."/>
        </authorList>
    </citation>
    <scope>NUCLEOTIDE SEQUENCE</scope>
    <source>
        <strain evidence="7">28M1</strain>
    </source>
</reference>
<proteinExistence type="inferred from homology"/>
<keyword evidence="3 6" id="KW-1133">Transmembrane helix</keyword>
<gene>
    <name evidence="7" type="ORF">E8E12_008231</name>
</gene>
<evidence type="ECO:0000256" key="6">
    <source>
        <dbReference type="SAM" id="Phobius"/>
    </source>
</evidence>
<comment type="subcellular location">
    <subcellularLocation>
        <location evidence="1">Membrane</location>
        <topology evidence="1">Multi-pass membrane protein</topology>
    </subcellularLocation>
</comment>
<dbReference type="Proteomes" id="UP000758155">
    <property type="component" value="Unassembled WGS sequence"/>
</dbReference>
<evidence type="ECO:0000256" key="4">
    <source>
        <dbReference type="ARBA" id="ARBA00023136"/>
    </source>
</evidence>
<evidence type="ECO:0008006" key="9">
    <source>
        <dbReference type="Google" id="ProtNLM"/>
    </source>
</evidence>
<feature type="transmembrane region" description="Helical" evidence="6">
    <location>
        <begin position="12"/>
        <end position="36"/>
    </location>
</feature>
<comment type="caution">
    <text evidence="7">The sequence shown here is derived from an EMBL/GenBank/DDBJ whole genome shotgun (WGS) entry which is preliminary data.</text>
</comment>
<protein>
    <recommendedName>
        <fullName evidence="9">DUF1772-domain-containing protein</fullName>
    </recommendedName>
</protein>
<sequence length="172" mass="19013">METDTFTTLVQVLQITTATSLIFLGGLSSCLSLWLIPLISLLPPAQACRQFTQTVTWGFQYLQPSSRILGASLLLTTVLTSRLADAEHAQRWKLWAVALGILVPVAPYEALCIFPINDSVKRMGEQVRSGADEKRVAPELIRLLDRWRVRNYGRVVLPLVAGVVGWLGVVGR</sequence>
<dbReference type="EMBL" id="SWKV01000021">
    <property type="protein sequence ID" value="KAF3041358.1"/>
    <property type="molecule type" value="Genomic_DNA"/>
</dbReference>
<evidence type="ECO:0000256" key="1">
    <source>
        <dbReference type="ARBA" id="ARBA00004141"/>
    </source>
</evidence>
<organism evidence="7 8">
    <name type="scientific">Didymella heteroderae</name>
    <dbReference type="NCBI Taxonomy" id="1769908"/>
    <lineage>
        <taxon>Eukaryota</taxon>
        <taxon>Fungi</taxon>
        <taxon>Dikarya</taxon>
        <taxon>Ascomycota</taxon>
        <taxon>Pezizomycotina</taxon>
        <taxon>Dothideomycetes</taxon>
        <taxon>Pleosporomycetidae</taxon>
        <taxon>Pleosporales</taxon>
        <taxon>Pleosporineae</taxon>
        <taxon>Didymellaceae</taxon>
        <taxon>Didymella</taxon>
    </lineage>
</organism>
<accession>A0A9P4WTR5</accession>
<evidence type="ECO:0000256" key="2">
    <source>
        <dbReference type="ARBA" id="ARBA00022692"/>
    </source>
</evidence>
<dbReference type="Pfam" id="PF08592">
    <property type="entry name" value="Anthrone_oxy"/>
    <property type="match status" value="1"/>
</dbReference>
<name>A0A9P4WTR5_9PLEO</name>
<dbReference type="InterPro" id="IPR013901">
    <property type="entry name" value="Anthrone_oxy"/>
</dbReference>
<dbReference type="AlphaFoldDB" id="A0A9P4WTR5"/>
<keyword evidence="4 6" id="KW-0472">Membrane</keyword>
<feature type="transmembrane region" description="Helical" evidence="6">
    <location>
        <begin position="152"/>
        <end position="170"/>
    </location>
</feature>
<dbReference type="OrthoDB" id="3648235at2759"/>
<dbReference type="PANTHER" id="PTHR35042:SF1">
    <property type="entry name" value="DUF1772-DOMAIN-CONTAINING PROTEIN"/>
    <property type="match status" value="1"/>
</dbReference>
<evidence type="ECO:0000313" key="7">
    <source>
        <dbReference type="EMBL" id="KAF3041358.1"/>
    </source>
</evidence>
<keyword evidence="8" id="KW-1185">Reference proteome</keyword>